<reference evidence="2 3" key="1">
    <citation type="journal article" date="2024" name="Commun. Biol.">
        <title>Comparative genomic analysis of thermophilic fungi reveals convergent evolutionary adaptations and gene losses.</title>
        <authorList>
            <person name="Steindorff A.S."/>
            <person name="Aguilar-Pontes M.V."/>
            <person name="Robinson A.J."/>
            <person name="Andreopoulos B."/>
            <person name="LaButti K."/>
            <person name="Kuo A."/>
            <person name="Mondo S."/>
            <person name="Riley R."/>
            <person name="Otillar R."/>
            <person name="Haridas S."/>
            <person name="Lipzen A."/>
            <person name="Grimwood J."/>
            <person name="Schmutz J."/>
            <person name="Clum A."/>
            <person name="Reid I.D."/>
            <person name="Moisan M.C."/>
            <person name="Butler G."/>
            <person name="Nguyen T.T.M."/>
            <person name="Dewar K."/>
            <person name="Conant G."/>
            <person name="Drula E."/>
            <person name="Henrissat B."/>
            <person name="Hansel C."/>
            <person name="Singer S."/>
            <person name="Hutchinson M.I."/>
            <person name="de Vries R.P."/>
            <person name="Natvig D.O."/>
            <person name="Powell A.J."/>
            <person name="Tsang A."/>
            <person name="Grigoriev I.V."/>
        </authorList>
    </citation>
    <scope>NUCLEOTIDE SEQUENCE [LARGE SCALE GENOMIC DNA]</scope>
    <source>
        <strain evidence="2 3">ATCC 24622</strain>
    </source>
</reference>
<evidence type="ECO:0000256" key="1">
    <source>
        <dbReference type="SAM" id="MobiDB-lite"/>
    </source>
</evidence>
<sequence length="129" mass="15329">MGCPKRSHSRQTRAMDWNSGVSSKCRPLRATGYRLPRFFSIAYLKDLADLVCLEQWSVLFRNNEWAWFFDRRSNRQHPCQSFVDWLARVSPSRLDMRFCFISRFLTVGQHLDVKSTLDIPHIGKVRYQE</sequence>
<proteinExistence type="predicted"/>
<gene>
    <name evidence="2" type="ORF">VTK73DRAFT_8145</name>
</gene>
<evidence type="ECO:0000313" key="3">
    <source>
        <dbReference type="Proteomes" id="UP001586593"/>
    </source>
</evidence>
<organism evidence="2 3">
    <name type="scientific">Phialemonium thermophilum</name>
    <dbReference type="NCBI Taxonomy" id="223376"/>
    <lineage>
        <taxon>Eukaryota</taxon>
        <taxon>Fungi</taxon>
        <taxon>Dikarya</taxon>
        <taxon>Ascomycota</taxon>
        <taxon>Pezizomycotina</taxon>
        <taxon>Sordariomycetes</taxon>
        <taxon>Sordariomycetidae</taxon>
        <taxon>Cephalothecales</taxon>
        <taxon>Cephalothecaceae</taxon>
        <taxon>Phialemonium</taxon>
    </lineage>
</organism>
<feature type="compositionally biased region" description="Basic residues" evidence="1">
    <location>
        <begin position="1"/>
        <end position="11"/>
    </location>
</feature>
<dbReference type="EMBL" id="JAZHXJ010000569">
    <property type="protein sequence ID" value="KAL1857066.1"/>
    <property type="molecule type" value="Genomic_DNA"/>
</dbReference>
<comment type="caution">
    <text evidence="2">The sequence shown here is derived from an EMBL/GenBank/DDBJ whole genome shotgun (WGS) entry which is preliminary data.</text>
</comment>
<keyword evidence="3" id="KW-1185">Reference proteome</keyword>
<dbReference type="Proteomes" id="UP001586593">
    <property type="component" value="Unassembled WGS sequence"/>
</dbReference>
<accession>A0ABR3WB06</accession>
<feature type="region of interest" description="Disordered" evidence="1">
    <location>
        <begin position="1"/>
        <end position="23"/>
    </location>
</feature>
<name>A0ABR3WB06_9PEZI</name>
<protein>
    <submittedName>
        <fullName evidence="2">Uncharacterized protein</fullName>
    </submittedName>
</protein>
<evidence type="ECO:0000313" key="2">
    <source>
        <dbReference type="EMBL" id="KAL1857066.1"/>
    </source>
</evidence>